<evidence type="ECO:0000313" key="20">
    <source>
        <dbReference type="Proteomes" id="UP000053424"/>
    </source>
</evidence>
<dbReference type="InterPro" id="IPR006047">
    <property type="entry name" value="GH13_cat_dom"/>
</dbReference>
<feature type="domain" description="Glycosyl hydrolase family 13 catalytic" evidence="18">
    <location>
        <begin position="30"/>
        <end position="393"/>
    </location>
</feature>
<dbReference type="EMBL" id="KN831768">
    <property type="protein sequence ID" value="KIM48996.1"/>
    <property type="molecule type" value="Genomic_DNA"/>
</dbReference>
<evidence type="ECO:0000256" key="1">
    <source>
        <dbReference type="ARBA" id="ARBA00000548"/>
    </source>
</evidence>
<feature type="signal peptide" evidence="17">
    <location>
        <begin position="1"/>
        <end position="17"/>
    </location>
</feature>
<dbReference type="STRING" id="686832.A0A0C3CYS8"/>
<dbReference type="PANTHER" id="PTHR10357:SF215">
    <property type="entry name" value="ALPHA-AMYLASE 1"/>
    <property type="match status" value="1"/>
</dbReference>
<evidence type="ECO:0000256" key="7">
    <source>
        <dbReference type="ARBA" id="ARBA00022801"/>
    </source>
</evidence>
<dbReference type="SUPFAM" id="SSF51445">
    <property type="entry name" value="(Trans)glycosidases"/>
    <property type="match status" value="1"/>
</dbReference>
<keyword evidence="6 17" id="KW-0732">Signal</keyword>
<reference evidence="19 20" key="1">
    <citation type="submission" date="2014-04" db="EMBL/GenBank/DDBJ databases">
        <authorList>
            <consortium name="DOE Joint Genome Institute"/>
            <person name="Kuo A."/>
            <person name="Gay G."/>
            <person name="Dore J."/>
            <person name="Kohler A."/>
            <person name="Nagy L.G."/>
            <person name="Floudas D."/>
            <person name="Copeland A."/>
            <person name="Barry K.W."/>
            <person name="Cichocki N."/>
            <person name="Veneault-Fourrey C."/>
            <person name="LaButti K."/>
            <person name="Lindquist E.A."/>
            <person name="Lipzen A."/>
            <person name="Lundell T."/>
            <person name="Morin E."/>
            <person name="Murat C."/>
            <person name="Sun H."/>
            <person name="Tunlid A."/>
            <person name="Henrissat B."/>
            <person name="Grigoriev I.V."/>
            <person name="Hibbett D.S."/>
            <person name="Martin F."/>
            <person name="Nordberg H.P."/>
            <person name="Cantor M.N."/>
            <person name="Hua S.X."/>
        </authorList>
    </citation>
    <scope>NUCLEOTIDE SEQUENCE [LARGE SCALE GENOMIC DNA]</scope>
    <source>
        <strain evidence="20">h7</strain>
    </source>
</reference>
<evidence type="ECO:0000256" key="11">
    <source>
        <dbReference type="ARBA" id="ARBA00023277"/>
    </source>
</evidence>
<keyword evidence="10" id="KW-0325">Glycoprotein</keyword>
<evidence type="ECO:0000256" key="5">
    <source>
        <dbReference type="ARBA" id="ARBA00022723"/>
    </source>
</evidence>
<feature type="disulfide bond" evidence="15">
    <location>
        <begin position="165"/>
        <end position="178"/>
    </location>
</feature>
<dbReference type="AlphaFoldDB" id="A0A0C3CYS8"/>
<dbReference type="Gene3D" id="2.60.40.1180">
    <property type="entry name" value="Golgi alpha-mannosidase II"/>
    <property type="match status" value="1"/>
</dbReference>
<keyword evidence="8" id="KW-0106">Calcium</keyword>
<feature type="chain" id="PRO_5002162966" description="alpha-amylase" evidence="17">
    <location>
        <begin position="18"/>
        <end position="546"/>
    </location>
</feature>
<keyword evidence="9 15" id="KW-1015">Disulfide bond</keyword>
<feature type="binding site" evidence="16">
    <location>
        <position position="369"/>
    </location>
    <ligand>
        <name>substrate</name>
    </ligand>
</feature>
<dbReference type="PIRSF" id="PIRSF001024">
    <property type="entry name" value="Alph-amyl_fung"/>
    <property type="match status" value="1"/>
</dbReference>
<feature type="disulfide bond" evidence="15">
    <location>
        <begin position="47"/>
        <end position="55"/>
    </location>
</feature>
<feature type="binding site" evidence="16">
    <location>
        <position position="218"/>
    </location>
    <ligand>
        <name>substrate</name>
    </ligand>
</feature>
<evidence type="ECO:0000256" key="12">
    <source>
        <dbReference type="ARBA" id="ARBA00023295"/>
    </source>
</evidence>
<feature type="binding site" evidence="16">
    <location>
        <position position="322"/>
    </location>
    <ligand>
        <name>substrate</name>
    </ligand>
</feature>
<dbReference type="InterPro" id="IPR017853">
    <property type="entry name" value="GH"/>
</dbReference>
<dbReference type="Gene3D" id="3.20.20.80">
    <property type="entry name" value="Glycosidases"/>
    <property type="match status" value="1"/>
</dbReference>
<evidence type="ECO:0000313" key="19">
    <source>
        <dbReference type="EMBL" id="KIM48996.1"/>
    </source>
</evidence>
<dbReference type="Pfam" id="PF09260">
    <property type="entry name" value="A_amylase_dom_C"/>
    <property type="match status" value="1"/>
</dbReference>
<comment type="catalytic activity">
    <reaction evidence="1">
        <text>Endohydrolysis of (1-&gt;4)-alpha-D-glucosidic linkages in polysaccharides containing three or more (1-&gt;4)-alpha-linked D-glucose units.</text>
        <dbReference type="EC" id="3.2.1.1"/>
    </reaction>
</comment>
<evidence type="ECO:0000256" key="14">
    <source>
        <dbReference type="PIRSR" id="PIRSR001024-2"/>
    </source>
</evidence>
<comment type="cofactor">
    <cofactor evidence="2">
        <name>Ca(2+)</name>
        <dbReference type="ChEBI" id="CHEBI:29108"/>
    </cofactor>
</comment>
<dbReference type="GO" id="GO:0016052">
    <property type="term" value="P:carbohydrate catabolic process"/>
    <property type="evidence" value="ECO:0007669"/>
    <property type="project" value="InterPro"/>
</dbReference>
<gene>
    <name evidence="19" type="ORF">M413DRAFT_438156</name>
</gene>
<dbReference type="OrthoDB" id="204980at2759"/>
<evidence type="ECO:0000256" key="2">
    <source>
        <dbReference type="ARBA" id="ARBA00001913"/>
    </source>
</evidence>
<feature type="binding site" evidence="16">
    <location>
        <position position="52"/>
    </location>
    <ligand>
        <name>substrate</name>
    </ligand>
</feature>
<dbReference type="InterPro" id="IPR015340">
    <property type="entry name" value="A_amylase_C_dom"/>
</dbReference>
<evidence type="ECO:0000256" key="13">
    <source>
        <dbReference type="PIRSR" id="PIRSR001024-1"/>
    </source>
</evidence>
<evidence type="ECO:0000256" key="8">
    <source>
        <dbReference type="ARBA" id="ARBA00022837"/>
    </source>
</evidence>
<feature type="active site" description="Nucleophile" evidence="13">
    <location>
        <position position="220"/>
    </location>
</feature>
<evidence type="ECO:0000256" key="9">
    <source>
        <dbReference type="ARBA" id="ARBA00023157"/>
    </source>
</evidence>
<feature type="site" description="Transition state stabilizer" evidence="14">
    <location>
        <position position="322"/>
    </location>
</feature>
<keyword evidence="12" id="KW-0326">Glycosidase</keyword>
<accession>A0A0C3CYS8</accession>
<keyword evidence="11" id="KW-0119">Carbohydrate metabolism</keyword>
<dbReference type="CDD" id="cd11319">
    <property type="entry name" value="AmyAc_euk_AmyA"/>
    <property type="match status" value="1"/>
</dbReference>
<dbReference type="InterPro" id="IPR013780">
    <property type="entry name" value="Glyco_hydro_b"/>
</dbReference>
<evidence type="ECO:0000256" key="3">
    <source>
        <dbReference type="ARBA" id="ARBA00008061"/>
    </source>
</evidence>
<dbReference type="HOGENOM" id="CLU_006462_7_2_1"/>
<feature type="binding site" evidence="16">
    <location>
        <position position="101"/>
    </location>
    <ligand>
        <name>substrate</name>
    </ligand>
</feature>
<dbReference type="SMART" id="SM00642">
    <property type="entry name" value="Aamy"/>
    <property type="match status" value="1"/>
</dbReference>
<comment type="similarity">
    <text evidence="3">Belongs to the glycosyl hydrolase 13 family.</text>
</comment>
<feature type="binding site" evidence="16">
    <location>
        <position position="255"/>
    </location>
    <ligand>
        <name>substrate</name>
    </ligand>
</feature>
<keyword evidence="20" id="KW-1185">Reference proteome</keyword>
<dbReference type="SUPFAM" id="SSF51011">
    <property type="entry name" value="Glycosyl hydrolase domain"/>
    <property type="match status" value="1"/>
</dbReference>
<evidence type="ECO:0000259" key="18">
    <source>
        <dbReference type="SMART" id="SM00642"/>
    </source>
</evidence>
<name>A0A0C3CYS8_HEBCY</name>
<reference evidence="20" key="2">
    <citation type="submission" date="2015-01" db="EMBL/GenBank/DDBJ databases">
        <title>Evolutionary Origins and Diversification of the Mycorrhizal Mutualists.</title>
        <authorList>
            <consortium name="DOE Joint Genome Institute"/>
            <consortium name="Mycorrhizal Genomics Consortium"/>
            <person name="Kohler A."/>
            <person name="Kuo A."/>
            <person name="Nagy L.G."/>
            <person name="Floudas D."/>
            <person name="Copeland A."/>
            <person name="Barry K.W."/>
            <person name="Cichocki N."/>
            <person name="Veneault-Fourrey C."/>
            <person name="LaButti K."/>
            <person name="Lindquist E.A."/>
            <person name="Lipzen A."/>
            <person name="Lundell T."/>
            <person name="Morin E."/>
            <person name="Murat C."/>
            <person name="Riley R."/>
            <person name="Ohm R."/>
            <person name="Sun H."/>
            <person name="Tunlid A."/>
            <person name="Henrissat B."/>
            <person name="Grigoriev I.V."/>
            <person name="Hibbett D.S."/>
            <person name="Martin F."/>
        </authorList>
    </citation>
    <scope>NUCLEOTIDE SEQUENCE [LARGE SCALE GENOMIC DNA]</scope>
    <source>
        <strain evidence="20">h7</strain>
    </source>
</reference>
<dbReference type="PANTHER" id="PTHR10357">
    <property type="entry name" value="ALPHA-AMYLASE FAMILY MEMBER"/>
    <property type="match status" value="1"/>
</dbReference>
<dbReference type="InterPro" id="IPR013777">
    <property type="entry name" value="A-amylase-like"/>
</dbReference>
<keyword evidence="7 19" id="KW-0378">Hydrolase</keyword>
<evidence type="ECO:0000256" key="6">
    <source>
        <dbReference type="ARBA" id="ARBA00022729"/>
    </source>
</evidence>
<protein>
    <recommendedName>
        <fullName evidence="4">alpha-amylase</fullName>
        <ecNumber evidence="4">3.2.1.1</ecNumber>
    </recommendedName>
</protein>
<keyword evidence="5" id="KW-0479">Metal-binding</keyword>
<organism evidence="19 20">
    <name type="scientific">Hebeloma cylindrosporum</name>
    <dbReference type="NCBI Taxonomy" id="76867"/>
    <lineage>
        <taxon>Eukaryota</taxon>
        <taxon>Fungi</taxon>
        <taxon>Dikarya</taxon>
        <taxon>Basidiomycota</taxon>
        <taxon>Agaricomycotina</taxon>
        <taxon>Agaricomycetes</taxon>
        <taxon>Agaricomycetidae</taxon>
        <taxon>Agaricales</taxon>
        <taxon>Agaricineae</taxon>
        <taxon>Hymenogastraceae</taxon>
        <taxon>Hebeloma</taxon>
    </lineage>
</organism>
<feature type="disulfide bond" evidence="15">
    <location>
        <begin position="459"/>
        <end position="495"/>
    </location>
</feature>
<dbReference type="EC" id="3.2.1.1" evidence="4"/>
<dbReference type="GO" id="GO:0005509">
    <property type="term" value="F:calcium ion binding"/>
    <property type="evidence" value="ECO:0007669"/>
    <property type="project" value="InterPro"/>
</dbReference>
<dbReference type="FunFam" id="3.20.20.80:FF:000120">
    <property type="entry name" value="Alpha-amylase A"/>
    <property type="match status" value="1"/>
</dbReference>
<evidence type="ECO:0000256" key="17">
    <source>
        <dbReference type="SAM" id="SignalP"/>
    </source>
</evidence>
<evidence type="ECO:0000256" key="4">
    <source>
        <dbReference type="ARBA" id="ARBA00012595"/>
    </source>
</evidence>
<dbReference type="GO" id="GO:0004556">
    <property type="term" value="F:alpha-amylase activity"/>
    <property type="evidence" value="ECO:0007669"/>
    <property type="project" value="UniProtKB-EC"/>
</dbReference>
<dbReference type="Pfam" id="PF00128">
    <property type="entry name" value="Alpha-amylase"/>
    <property type="match status" value="1"/>
</dbReference>
<sequence>MKYSCLSVLSLFPSAFAATAEQWRGRSIYQIITDRFALPNGSDQNVCDPGQQTWCGGTWNSIRSNLDYIQNAGFTAIWISPVNQNYEGPRSPYGDPYHGYWMADISKLNDRFGTADDLKALSAELHRRNMYLMVDVVVNNVMATSITPDYSKYFFKDASFYHPYCPIQWGNTNSEQVCWMGDEKVPLPDVDTTNPTVIAQYGEWIAALVKEYSIDGLRIDEDGITNGHSRHVQMDFWPTFCSKAGVFCMGEVLGGQEVDPIAMYQGPGALDSVLNFPLYSALVSAFSIPGPQNISALVDIFEQSKTKFKDVGLLGNFLENQDLPRWHNMTVDPQSLYNAMTFTFMSDGIPVVYYGQEQYFSGNSDPFNREALWPSNYEKTDAYKLMSTLNQFRNFLVNKTDWVKQEAQVLTTSPYGLAIMKGPVISVLTNIGSPPRNNTHIAVRSPYAASTALINILTCQQWAVGSKGMIEAQYTLGGVPNILIPSDMLSGSGLCGAELKTTNDKGGKAAALNSSNHLSPIPSGLITFTLFCLSLAMRTSGYAMLS</sequence>
<feature type="active site" description="Proton donor" evidence="13">
    <location>
        <position position="251"/>
    </location>
</feature>
<evidence type="ECO:0000256" key="16">
    <source>
        <dbReference type="PIRSR" id="PIRSR001024-5"/>
    </source>
</evidence>
<evidence type="ECO:0000256" key="15">
    <source>
        <dbReference type="PIRSR" id="PIRSR001024-4"/>
    </source>
</evidence>
<evidence type="ECO:0000256" key="10">
    <source>
        <dbReference type="ARBA" id="ARBA00023180"/>
    </source>
</evidence>
<proteinExistence type="inferred from homology"/>
<dbReference type="Proteomes" id="UP000053424">
    <property type="component" value="Unassembled WGS sequence"/>
</dbReference>